<sequence length="228" mass="24405">MLGRRWPAGIAGLLLLCFGVGASIGDDTPSASTPASTQGPTDVLVFGDSLSAAYKLPAEDGWVTLLRERLNARAPGRFDVTNASASGETTSGGLTRLPEVLETGDYDWVLLELGANDGLRGLPLSTIEANLQELIDRAEESGAQVVLLGIMLPTNYGPAYADPFRDMYARLAEKNELPGLPFLLEGAANDRDLMLDDGIHPNAEGQERVLENVWDVVAPLWELGEQSE</sequence>
<reference evidence="2 3" key="1">
    <citation type="submission" date="2019-11" db="EMBL/GenBank/DDBJ databases">
        <authorList>
            <person name="Zhang J."/>
            <person name="Sun C."/>
        </authorList>
    </citation>
    <scope>NUCLEOTIDE SEQUENCE [LARGE SCALE GENOMIC DNA]</scope>
    <source>
        <strain evidence="3">sp2</strain>
    </source>
</reference>
<gene>
    <name evidence="2" type="ORF">GM160_11095</name>
</gene>
<dbReference type="Gene3D" id="3.40.50.1110">
    <property type="entry name" value="SGNH hydrolase"/>
    <property type="match status" value="1"/>
</dbReference>
<evidence type="ECO:0000259" key="1">
    <source>
        <dbReference type="Pfam" id="PF13472"/>
    </source>
</evidence>
<dbReference type="GO" id="GO:0004622">
    <property type="term" value="F:phosphatidylcholine lysophospholipase activity"/>
    <property type="evidence" value="ECO:0007669"/>
    <property type="project" value="TreeGrafter"/>
</dbReference>
<dbReference type="InterPro" id="IPR013830">
    <property type="entry name" value="SGNH_hydro"/>
</dbReference>
<evidence type="ECO:0000313" key="2">
    <source>
        <dbReference type="EMBL" id="QGT79377.1"/>
    </source>
</evidence>
<dbReference type="KEGG" id="ghl:GM160_11095"/>
<dbReference type="AlphaFoldDB" id="A0A6I6D521"/>
<dbReference type="EMBL" id="CP046415">
    <property type="protein sequence ID" value="QGT79377.1"/>
    <property type="molecule type" value="Genomic_DNA"/>
</dbReference>
<evidence type="ECO:0000313" key="3">
    <source>
        <dbReference type="Proteomes" id="UP000427716"/>
    </source>
</evidence>
<organism evidence="2 3">
    <name type="scientific">Guyparkeria halophila</name>
    <dbReference type="NCBI Taxonomy" id="47960"/>
    <lineage>
        <taxon>Bacteria</taxon>
        <taxon>Pseudomonadati</taxon>
        <taxon>Pseudomonadota</taxon>
        <taxon>Gammaproteobacteria</taxon>
        <taxon>Chromatiales</taxon>
        <taxon>Thioalkalibacteraceae</taxon>
        <taxon>Guyparkeria</taxon>
    </lineage>
</organism>
<protein>
    <submittedName>
        <fullName evidence="2">Arylesterase</fullName>
    </submittedName>
</protein>
<accession>A0A6I6D521</accession>
<dbReference type="PANTHER" id="PTHR30383">
    <property type="entry name" value="THIOESTERASE 1/PROTEASE 1/LYSOPHOSPHOLIPASE L1"/>
    <property type="match status" value="1"/>
</dbReference>
<dbReference type="PANTHER" id="PTHR30383:SF24">
    <property type="entry name" value="THIOESTERASE 1_PROTEASE 1_LYSOPHOSPHOLIPASE L1"/>
    <property type="match status" value="1"/>
</dbReference>
<dbReference type="InterPro" id="IPR036514">
    <property type="entry name" value="SGNH_hydro_sf"/>
</dbReference>
<dbReference type="SUPFAM" id="SSF52266">
    <property type="entry name" value="SGNH hydrolase"/>
    <property type="match status" value="1"/>
</dbReference>
<dbReference type="InterPro" id="IPR051532">
    <property type="entry name" value="Ester_Hydrolysis_Enzymes"/>
</dbReference>
<dbReference type="RefSeq" id="WP_156575125.1">
    <property type="nucleotide sequence ID" value="NZ_CP046415.1"/>
</dbReference>
<dbReference type="Pfam" id="PF13472">
    <property type="entry name" value="Lipase_GDSL_2"/>
    <property type="match status" value="1"/>
</dbReference>
<name>A0A6I6D521_9GAMM</name>
<feature type="domain" description="SGNH hydrolase-type esterase" evidence="1">
    <location>
        <begin position="45"/>
        <end position="207"/>
    </location>
</feature>
<dbReference type="CDD" id="cd01822">
    <property type="entry name" value="Lysophospholipase_L1_like"/>
    <property type="match status" value="1"/>
</dbReference>
<dbReference type="Proteomes" id="UP000427716">
    <property type="component" value="Chromosome"/>
</dbReference>
<keyword evidence="3" id="KW-1185">Reference proteome</keyword>
<proteinExistence type="predicted"/>